<comment type="caution">
    <text evidence="1">The sequence shown here is derived from an EMBL/GenBank/DDBJ whole genome shotgun (WGS) entry which is preliminary data.</text>
</comment>
<organism evidence="1 2">
    <name type="scientific">Tuber borchii</name>
    <name type="common">White truffle</name>
    <dbReference type="NCBI Taxonomy" id="42251"/>
    <lineage>
        <taxon>Eukaryota</taxon>
        <taxon>Fungi</taxon>
        <taxon>Dikarya</taxon>
        <taxon>Ascomycota</taxon>
        <taxon>Pezizomycotina</taxon>
        <taxon>Pezizomycetes</taxon>
        <taxon>Pezizales</taxon>
        <taxon>Tuberaceae</taxon>
        <taxon>Tuber</taxon>
    </lineage>
</organism>
<dbReference type="InterPro" id="IPR011032">
    <property type="entry name" value="GroES-like_sf"/>
</dbReference>
<dbReference type="SUPFAM" id="SSF50129">
    <property type="entry name" value="GroES-like"/>
    <property type="match status" value="1"/>
</dbReference>
<dbReference type="STRING" id="42251.A0A2T6ZW62"/>
<name>A0A2T6ZW62_TUBBO</name>
<dbReference type="Gene3D" id="3.90.180.10">
    <property type="entry name" value="Medium-chain alcohol dehydrogenases, catalytic domain"/>
    <property type="match status" value="1"/>
</dbReference>
<dbReference type="Proteomes" id="UP000244722">
    <property type="component" value="Unassembled WGS sequence"/>
</dbReference>
<dbReference type="OrthoDB" id="256333at2759"/>
<evidence type="ECO:0000313" key="2">
    <source>
        <dbReference type="Proteomes" id="UP000244722"/>
    </source>
</evidence>
<proteinExistence type="predicted"/>
<protein>
    <submittedName>
        <fullName evidence="1">Uncharacterized protein</fullName>
    </submittedName>
</protein>
<evidence type="ECO:0000313" key="1">
    <source>
        <dbReference type="EMBL" id="PUU79712.1"/>
    </source>
</evidence>
<gene>
    <name evidence="1" type="ORF">B9Z19DRAFT_1081123</name>
</gene>
<keyword evidence="2" id="KW-1185">Reference proteome</keyword>
<accession>A0A2T6ZW62</accession>
<sequence length="84" mass="9959">MAPQTRYHHMEGLGHRRDEIKIDIIRYAQIYKSNNDLIEYDKVPVPKPAPDKVLINIKYTRVCHTDLHVRPPASLRQWEVINNE</sequence>
<dbReference type="EMBL" id="NESQ01000084">
    <property type="protein sequence ID" value="PUU79712.1"/>
    <property type="molecule type" value="Genomic_DNA"/>
</dbReference>
<dbReference type="AlphaFoldDB" id="A0A2T6ZW62"/>
<reference evidence="1 2" key="1">
    <citation type="submission" date="2017-04" db="EMBL/GenBank/DDBJ databases">
        <title>Draft genome sequence of Tuber borchii Vittad., a whitish edible truffle.</title>
        <authorList>
            <consortium name="DOE Joint Genome Institute"/>
            <person name="Murat C."/>
            <person name="Kuo A."/>
            <person name="Barry K.W."/>
            <person name="Clum A."/>
            <person name="Dockter R.B."/>
            <person name="Fauchery L."/>
            <person name="Iotti M."/>
            <person name="Kohler A."/>
            <person name="Labutti K."/>
            <person name="Lindquist E.A."/>
            <person name="Lipzen A."/>
            <person name="Ohm R.A."/>
            <person name="Wang M."/>
            <person name="Grigoriev I.V."/>
            <person name="Zambonelli A."/>
            <person name="Martin F.M."/>
        </authorList>
    </citation>
    <scope>NUCLEOTIDE SEQUENCE [LARGE SCALE GENOMIC DNA]</scope>
    <source>
        <strain evidence="1 2">Tbo3840</strain>
    </source>
</reference>